<dbReference type="OrthoDB" id="9768048at2"/>
<proteinExistence type="predicted"/>
<keyword evidence="4" id="KW-1185">Reference proteome</keyword>
<dbReference type="Proteomes" id="UP000230000">
    <property type="component" value="Unassembled WGS sequence"/>
</dbReference>
<dbReference type="CDD" id="cd03789">
    <property type="entry name" value="GT9_LPS_heptosyltransferase"/>
    <property type="match status" value="1"/>
</dbReference>
<dbReference type="PANTHER" id="PTHR30160">
    <property type="entry name" value="TETRAACYLDISACCHARIDE 4'-KINASE-RELATED"/>
    <property type="match status" value="1"/>
</dbReference>
<accession>A0A2M9CVX4</accession>
<evidence type="ECO:0000256" key="1">
    <source>
        <dbReference type="ARBA" id="ARBA00022676"/>
    </source>
</evidence>
<reference evidence="3 4" key="1">
    <citation type="submission" date="2017-11" db="EMBL/GenBank/DDBJ databases">
        <title>Genomic Encyclopedia of Archaeal and Bacterial Type Strains, Phase II (KMG-II): From Individual Species to Whole Genera.</title>
        <authorList>
            <person name="Goeker M."/>
        </authorList>
    </citation>
    <scope>NUCLEOTIDE SEQUENCE [LARGE SCALE GENOMIC DNA]</scope>
    <source>
        <strain evidence="3 4">DSM 27268</strain>
    </source>
</reference>
<protein>
    <submittedName>
        <fullName evidence="3">ADP-heptose:LPS heptosyltransferase</fullName>
    </submittedName>
</protein>
<evidence type="ECO:0000256" key="2">
    <source>
        <dbReference type="ARBA" id="ARBA00022679"/>
    </source>
</evidence>
<evidence type="ECO:0000313" key="4">
    <source>
        <dbReference type="Proteomes" id="UP000230000"/>
    </source>
</evidence>
<name>A0A2M9CVX4_9BACT</name>
<sequence length="342" mass="39166">MAKFLVVRFSSIGDIVLTTPVLRCMKQQLPGITLHYFTKAAYLPLLEANPYVDFVHLLTDDWRAGIRQLKNEHYDAVIDLHHNLRTWRLWMDLKIPVYRFPKLNLKKWLVVQTKRKALLPDISVVDRYFETVKPFGVHPDGEGVEYWIPAGAGFPTERLPVPFQRGYIAWAIGGAHATKKLPPDRMLQLAALIPYPVVILGGREDAATGSLLAAQYPEKILNLAGVCSLHQSADIIRQSRLLLTHDTGMMHIGAAFRKPMITIWGNTIPEFGMFPYYGSRYQQGKHSELFDIIEHKELSCRPCSKIGYEACPRVHFKCMRELDLTEIARAVHRRWKQVIAEQ</sequence>
<dbReference type="RefSeq" id="WP_100314494.1">
    <property type="nucleotide sequence ID" value="NZ_PGFG01000001.1"/>
</dbReference>
<dbReference type="InterPro" id="IPR002201">
    <property type="entry name" value="Glyco_trans_9"/>
</dbReference>
<comment type="caution">
    <text evidence="3">The sequence shown here is derived from an EMBL/GenBank/DDBJ whole genome shotgun (WGS) entry which is preliminary data.</text>
</comment>
<dbReference type="GO" id="GO:0008713">
    <property type="term" value="F:ADP-heptose-lipopolysaccharide heptosyltransferase activity"/>
    <property type="evidence" value="ECO:0007669"/>
    <property type="project" value="TreeGrafter"/>
</dbReference>
<keyword evidence="2 3" id="KW-0808">Transferase</keyword>
<dbReference type="EMBL" id="PGFG01000001">
    <property type="protein sequence ID" value="PJJ75948.1"/>
    <property type="molecule type" value="Genomic_DNA"/>
</dbReference>
<gene>
    <name evidence="3" type="ORF">BXY57_1542</name>
</gene>
<evidence type="ECO:0000313" key="3">
    <source>
        <dbReference type="EMBL" id="PJJ75948.1"/>
    </source>
</evidence>
<dbReference type="GO" id="GO:0009244">
    <property type="term" value="P:lipopolysaccharide core region biosynthetic process"/>
    <property type="evidence" value="ECO:0007669"/>
    <property type="project" value="TreeGrafter"/>
</dbReference>
<organism evidence="3 4">
    <name type="scientific">Thermoflavifilum aggregans</name>
    <dbReference type="NCBI Taxonomy" id="454188"/>
    <lineage>
        <taxon>Bacteria</taxon>
        <taxon>Pseudomonadati</taxon>
        <taxon>Bacteroidota</taxon>
        <taxon>Chitinophagia</taxon>
        <taxon>Chitinophagales</taxon>
        <taxon>Chitinophagaceae</taxon>
        <taxon>Thermoflavifilum</taxon>
    </lineage>
</organism>
<dbReference type="AlphaFoldDB" id="A0A2M9CVX4"/>
<dbReference type="Pfam" id="PF01075">
    <property type="entry name" value="Glyco_transf_9"/>
    <property type="match status" value="1"/>
</dbReference>
<keyword evidence="1" id="KW-0328">Glycosyltransferase</keyword>
<dbReference type="GO" id="GO:0005829">
    <property type="term" value="C:cytosol"/>
    <property type="evidence" value="ECO:0007669"/>
    <property type="project" value="TreeGrafter"/>
</dbReference>
<dbReference type="InterPro" id="IPR051199">
    <property type="entry name" value="LPS_LOS_Heptosyltrfase"/>
</dbReference>
<dbReference type="Gene3D" id="3.40.50.2000">
    <property type="entry name" value="Glycogen Phosphorylase B"/>
    <property type="match status" value="2"/>
</dbReference>
<dbReference type="SUPFAM" id="SSF53756">
    <property type="entry name" value="UDP-Glycosyltransferase/glycogen phosphorylase"/>
    <property type="match status" value="1"/>
</dbReference>